<organism evidence="1 2">
    <name type="scientific">Choristoneura fumiferana</name>
    <name type="common">Spruce budworm moth</name>
    <name type="synonym">Archips fumiferana</name>
    <dbReference type="NCBI Taxonomy" id="7141"/>
    <lineage>
        <taxon>Eukaryota</taxon>
        <taxon>Metazoa</taxon>
        <taxon>Ecdysozoa</taxon>
        <taxon>Arthropoda</taxon>
        <taxon>Hexapoda</taxon>
        <taxon>Insecta</taxon>
        <taxon>Pterygota</taxon>
        <taxon>Neoptera</taxon>
        <taxon>Endopterygota</taxon>
        <taxon>Lepidoptera</taxon>
        <taxon>Glossata</taxon>
        <taxon>Ditrysia</taxon>
        <taxon>Tortricoidea</taxon>
        <taxon>Tortricidae</taxon>
        <taxon>Tortricinae</taxon>
        <taxon>Choristoneura</taxon>
    </lineage>
</organism>
<sequence length="118" mass="12650">MSRQTNRKIQYLAGLCVSANFMFTGATISWPSPAIPKFQSGEANVQITEVSQRVWEIANRDTTGDRAQISWVASLFAVGAIPGCFCGHALVERAGRRAAMLYGCLPGIIGAVCALLIC</sequence>
<evidence type="ECO:0000313" key="2">
    <source>
        <dbReference type="Proteomes" id="UP001064048"/>
    </source>
</evidence>
<comment type="caution">
    <text evidence="1">The sequence shown here is derived from an EMBL/GenBank/DDBJ whole genome shotgun (WGS) entry which is preliminary data.</text>
</comment>
<name>A0ACC0KI28_CHOFU</name>
<evidence type="ECO:0000313" key="1">
    <source>
        <dbReference type="EMBL" id="KAI8435782.1"/>
    </source>
</evidence>
<accession>A0ACC0KI28</accession>
<dbReference type="EMBL" id="CM046106">
    <property type="protein sequence ID" value="KAI8435782.1"/>
    <property type="molecule type" value="Genomic_DNA"/>
</dbReference>
<gene>
    <name evidence="1" type="ORF">MSG28_004011</name>
</gene>
<keyword evidence="2" id="KW-1185">Reference proteome</keyword>
<reference evidence="1 2" key="1">
    <citation type="journal article" date="2022" name="Genome Biol. Evol.">
        <title>The Spruce Budworm Genome: Reconstructing the Evolutionary History of Antifreeze Proteins.</title>
        <authorList>
            <person name="Beliveau C."/>
            <person name="Gagne P."/>
            <person name="Picq S."/>
            <person name="Vernygora O."/>
            <person name="Keeling C.I."/>
            <person name="Pinkney K."/>
            <person name="Doucet D."/>
            <person name="Wen F."/>
            <person name="Johnston J.S."/>
            <person name="Maaroufi H."/>
            <person name="Boyle B."/>
            <person name="Laroche J."/>
            <person name="Dewar K."/>
            <person name="Juretic N."/>
            <person name="Blackburn G."/>
            <person name="Nisole A."/>
            <person name="Brunet B."/>
            <person name="Brandao M."/>
            <person name="Lumley L."/>
            <person name="Duan J."/>
            <person name="Quan G."/>
            <person name="Lucarotti C.J."/>
            <person name="Roe A.D."/>
            <person name="Sperling F.A.H."/>
            <person name="Levesque R.C."/>
            <person name="Cusson M."/>
        </authorList>
    </citation>
    <scope>NUCLEOTIDE SEQUENCE [LARGE SCALE GENOMIC DNA]</scope>
    <source>
        <strain evidence="1">Glfc:IPQL:Cfum</strain>
    </source>
</reference>
<protein>
    <submittedName>
        <fullName evidence="1">Uncharacterized protein</fullName>
    </submittedName>
</protein>
<dbReference type="Proteomes" id="UP001064048">
    <property type="component" value="Chromosome 6"/>
</dbReference>
<proteinExistence type="predicted"/>